<protein>
    <submittedName>
        <fullName evidence="1">SRPBCC family protein</fullName>
    </submittedName>
</protein>
<dbReference type="RefSeq" id="WP_147645895.1">
    <property type="nucleotide sequence ID" value="NZ_CP042806.1"/>
</dbReference>
<dbReference type="OrthoDB" id="9807923at2"/>
<dbReference type="Pfam" id="PF10604">
    <property type="entry name" value="Polyketide_cyc2"/>
    <property type="match status" value="1"/>
</dbReference>
<accession>A0A5B9E907</accession>
<dbReference type="AlphaFoldDB" id="A0A5B9E907"/>
<dbReference type="SUPFAM" id="SSF55961">
    <property type="entry name" value="Bet v1-like"/>
    <property type="match status" value="1"/>
</dbReference>
<gene>
    <name evidence="1" type="ORF">FTW19_01305</name>
</gene>
<dbReference type="InterPro" id="IPR023393">
    <property type="entry name" value="START-like_dom_sf"/>
</dbReference>
<dbReference type="CDD" id="cd07818">
    <property type="entry name" value="SRPBCC_1"/>
    <property type="match status" value="1"/>
</dbReference>
<keyword evidence="2" id="KW-1185">Reference proteome</keyword>
<dbReference type="EMBL" id="CP042806">
    <property type="protein sequence ID" value="QEE26757.1"/>
    <property type="molecule type" value="Genomic_DNA"/>
</dbReference>
<evidence type="ECO:0000313" key="2">
    <source>
        <dbReference type="Proteomes" id="UP000321820"/>
    </source>
</evidence>
<proteinExistence type="predicted"/>
<dbReference type="Proteomes" id="UP000321820">
    <property type="component" value="Chromosome"/>
</dbReference>
<name>A0A5B9E907_9BACT</name>
<dbReference type="KEGG" id="talb:FTW19_01305"/>
<evidence type="ECO:0000313" key="1">
    <source>
        <dbReference type="EMBL" id="QEE26757.1"/>
    </source>
</evidence>
<sequence length="176" mass="19224">MLKLIAAVVVLAVAIILILAATKPATFHVERSATIAAPPEKIAAFVTDFHRWDAWSPWAKLDPAMQIAYSGPDSGTGAIYHWKGNSRVGEGEMEILSATPEKTGIRLDFIKPFEGKNTAMFYYSGSPAGPTTVRWTMDGPSSFMTKLMMVFTSMDKMVGPDFERGLTNLKSVAEHP</sequence>
<reference evidence="1 2" key="1">
    <citation type="submission" date="2019-08" db="EMBL/GenBank/DDBJ databases">
        <title>Complete genome sequence of Terriglobus albidus strain ORNL.</title>
        <authorList>
            <person name="Podar M."/>
        </authorList>
    </citation>
    <scope>NUCLEOTIDE SEQUENCE [LARGE SCALE GENOMIC DNA]</scope>
    <source>
        <strain evidence="1 2">ORNL</strain>
    </source>
</reference>
<dbReference type="Gene3D" id="3.30.530.20">
    <property type="match status" value="1"/>
</dbReference>
<organism evidence="1 2">
    <name type="scientific">Terriglobus albidus</name>
    <dbReference type="NCBI Taxonomy" id="1592106"/>
    <lineage>
        <taxon>Bacteria</taxon>
        <taxon>Pseudomonadati</taxon>
        <taxon>Acidobacteriota</taxon>
        <taxon>Terriglobia</taxon>
        <taxon>Terriglobales</taxon>
        <taxon>Acidobacteriaceae</taxon>
        <taxon>Terriglobus</taxon>
    </lineage>
</organism>
<dbReference type="InterPro" id="IPR019587">
    <property type="entry name" value="Polyketide_cyclase/dehydratase"/>
</dbReference>